<dbReference type="CDD" id="cd09076">
    <property type="entry name" value="L1-EN"/>
    <property type="match status" value="1"/>
</dbReference>
<gene>
    <name evidence="2" type="ORF">BRAFLDRAFT_257725</name>
</gene>
<dbReference type="PANTHER" id="PTHR23227">
    <property type="entry name" value="BUCENTAUR RELATED"/>
    <property type="match status" value="1"/>
</dbReference>
<dbReference type="InterPro" id="IPR005135">
    <property type="entry name" value="Endo/exonuclease/phosphatase"/>
</dbReference>
<organism>
    <name type="scientific">Branchiostoma floridae</name>
    <name type="common">Florida lancelet</name>
    <name type="synonym">Amphioxus</name>
    <dbReference type="NCBI Taxonomy" id="7739"/>
    <lineage>
        <taxon>Eukaryota</taxon>
        <taxon>Metazoa</taxon>
        <taxon>Chordata</taxon>
        <taxon>Cephalochordata</taxon>
        <taxon>Leptocardii</taxon>
        <taxon>Amphioxiformes</taxon>
        <taxon>Branchiostomatidae</taxon>
        <taxon>Branchiostoma</taxon>
    </lineage>
</organism>
<proteinExistence type="predicted"/>
<name>C4A0G3_BRAFL</name>
<evidence type="ECO:0000259" key="1">
    <source>
        <dbReference type="Pfam" id="PF14529"/>
    </source>
</evidence>
<dbReference type="EMBL" id="GG666803">
    <property type="protein sequence ID" value="EEN41724.1"/>
    <property type="molecule type" value="Genomic_DNA"/>
</dbReference>
<dbReference type="AlphaFoldDB" id="C4A0G3"/>
<dbReference type="STRING" id="7739.C4A0G3"/>
<protein>
    <recommendedName>
        <fullName evidence="1">Endonuclease/exonuclease/phosphatase domain-containing protein</fullName>
    </recommendedName>
</protein>
<dbReference type="SUPFAM" id="SSF56219">
    <property type="entry name" value="DNase I-like"/>
    <property type="match status" value="1"/>
</dbReference>
<dbReference type="GO" id="GO:0003824">
    <property type="term" value="F:catalytic activity"/>
    <property type="evidence" value="ECO:0007669"/>
    <property type="project" value="InterPro"/>
</dbReference>
<accession>C4A0G3</accession>
<feature type="non-terminal residue" evidence="2">
    <location>
        <position position="1"/>
    </location>
</feature>
<feature type="non-terminal residue" evidence="2">
    <location>
        <position position="249"/>
    </location>
</feature>
<evidence type="ECO:0000313" key="2">
    <source>
        <dbReference type="EMBL" id="EEN41724.1"/>
    </source>
</evidence>
<dbReference type="InterPro" id="IPR036691">
    <property type="entry name" value="Endo/exonu/phosph_ase_sf"/>
</dbReference>
<dbReference type="eggNOG" id="KOG1075">
    <property type="taxonomic scope" value="Eukaryota"/>
</dbReference>
<sequence length="249" mass="28303">IGTLNIGTYRHKEEEILQIMKRRKLDILGLGETKLRGEIVGKDIGDGFTLISRGVKEGRLHARVAIIVGPRLKDNIQNITITNERIVSVQIKVKDNVYGFTQIYAPQQGRSEEEKDSFYAQLETAISQLPSMTAHIVIGDFNGRVGRNRSGIESTLGPFGEETQNEEGERLIDFCLRNSLAIMNGFFRHQYSHTMTRYRWNKNIGQYDHVSIIDYILSSDKRIINDVKVMPGESLDSDHRLLIADLNTK</sequence>
<dbReference type="Pfam" id="PF14529">
    <property type="entry name" value="Exo_endo_phos_2"/>
    <property type="match status" value="1"/>
</dbReference>
<dbReference type="Gene3D" id="3.60.10.10">
    <property type="entry name" value="Endonuclease/exonuclease/phosphatase"/>
    <property type="match status" value="1"/>
</dbReference>
<reference evidence="2" key="1">
    <citation type="journal article" date="2008" name="Nature">
        <title>The amphioxus genome and the evolution of the chordate karyotype.</title>
        <authorList>
            <consortium name="US DOE Joint Genome Institute (JGI-PGF)"/>
            <person name="Putnam N.H."/>
            <person name="Butts T."/>
            <person name="Ferrier D.E.K."/>
            <person name="Furlong R.F."/>
            <person name="Hellsten U."/>
            <person name="Kawashima T."/>
            <person name="Robinson-Rechavi M."/>
            <person name="Shoguchi E."/>
            <person name="Terry A."/>
            <person name="Yu J.-K."/>
            <person name="Benito-Gutierrez E.L."/>
            <person name="Dubchak I."/>
            <person name="Garcia-Fernandez J."/>
            <person name="Gibson-Brown J.J."/>
            <person name="Grigoriev I.V."/>
            <person name="Horton A.C."/>
            <person name="de Jong P.J."/>
            <person name="Jurka J."/>
            <person name="Kapitonov V.V."/>
            <person name="Kohara Y."/>
            <person name="Kuroki Y."/>
            <person name="Lindquist E."/>
            <person name="Lucas S."/>
            <person name="Osoegawa K."/>
            <person name="Pennacchio L.A."/>
            <person name="Salamov A.A."/>
            <person name="Satou Y."/>
            <person name="Sauka-Spengler T."/>
            <person name="Schmutz J."/>
            <person name="Shin-I T."/>
            <person name="Toyoda A."/>
            <person name="Bronner-Fraser M."/>
            <person name="Fujiyama A."/>
            <person name="Holland L.Z."/>
            <person name="Holland P.W.H."/>
            <person name="Satoh N."/>
            <person name="Rokhsar D.S."/>
        </authorList>
    </citation>
    <scope>NUCLEOTIDE SEQUENCE [LARGE SCALE GENOMIC DNA]</scope>
    <source>
        <strain evidence="2">S238N-H82</strain>
        <tissue evidence="2">Testes</tissue>
    </source>
</reference>
<feature type="domain" description="Endonuclease/exonuclease/phosphatase" evidence="1">
    <location>
        <begin position="100"/>
        <end position="241"/>
    </location>
</feature>
<dbReference type="PANTHER" id="PTHR23227:SF67">
    <property type="entry name" value="CRANIOFACIAL DEVELOPMENT PROTEIN 2-LIKE"/>
    <property type="match status" value="1"/>
</dbReference>
<dbReference type="InParanoid" id="C4A0G3"/>
<dbReference type="InterPro" id="IPR027124">
    <property type="entry name" value="Swc5/CFDP1/2"/>
</dbReference>